<reference evidence="3" key="3">
    <citation type="submission" date="2025-09" db="UniProtKB">
        <authorList>
            <consortium name="Ensembl"/>
        </authorList>
    </citation>
    <scope>IDENTIFICATION</scope>
</reference>
<dbReference type="Ensembl" id="ENSNFUT00015041088.1">
    <property type="protein sequence ID" value="ENSNFUP00015039367.1"/>
    <property type="gene ID" value="ENSNFUG00015018977.1"/>
</dbReference>
<keyword evidence="4" id="KW-1185">Reference proteome</keyword>
<dbReference type="InterPro" id="IPR052825">
    <property type="entry name" value="CCD-Prefoldin_beta-like"/>
</dbReference>
<evidence type="ECO:0008006" key="5">
    <source>
        <dbReference type="Google" id="ProtNLM"/>
    </source>
</evidence>
<dbReference type="GeneTree" id="ENSGT00940000165031"/>
<dbReference type="Proteomes" id="UP000694548">
    <property type="component" value="Chromosome sgr10"/>
</dbReference>
<evidence type="ECO:0000313" key="4">
    <source>
        <dbReference type="Proteomes" id="UP000694548"/>
    </source>
</evidence>
<dbReference type="OrthoDB" id="10007527at2759"/>
<keyword evidence="1" id="KW-0175">Coiled coil</keyword>
<dbReference type="Pfam" id="PF15742">
    <property type="entry name" value="DUF4686"/>
    <property type="match status" value="1"/>
</dbReference>
<dbReference type="AlphaFoldDB" id="A0A8C6P7N0"/>
<dbReference type="OMA" id="QHKERYR"/>
<feature type="coiled-coil region" evidence="1">
    <location>
        <begin position="71"/>
        <end position="102"/>
    </location>
</feature>
<dbReference type="PANTHER" id="PTHR34479">
    <property type="entry name" value="COILED-COIL DOMAIN-CONTAINING PROTEIN 30"/>
    <property type="match status" value="1"/>
</dbReference>
<protein>
    <recommendedName>
        <fullName evidence="5">Coiled-coil domain containing 30</fullName>
    </recommendedName>
</protein>
<reference evidence="3" key="2">
    <citation type="submission" date="2025-08" db="UniProtKB">
        <authorList>
            <consortium name="Ensembl"/>
        </authorList>
    </citation>
    <scope>IDENTIFICATION</scope>
</reference>
<dbReference type="InterPro" id="IPR031476">
    <property type="entry name" value="DUF4686"/>
</dbReference>
<feature type="coiled-coil region" evidence="1">
    <location>
        <begin position="596"/>
        <end position="665"/>
    </location>
</feature>
<dbReference type="RefSeq" id="XP_015814506.3">
    <property type="nucleotide sequence ID" value="XM_015959020.3"/>
</dbReference>
<dbReference type="Gene3D" id="1.10.287.1490">
    <property type="match status" value="1"/>
</dbReference>
<feature type="compositionally biased region" description="Basic and acidic residues" evidence="2">
    <location>
        <begin position="341"/>
        <end position="354"/>
    </location>
</feature>
<name>A0A8C6P7N0_NOTFU</name>
<evidence type="ECO:0000256" key="2">
    <source>
        <dbReference type="SAM" id="MobiDB-lite"/>
    </source>
</evidence>
<dbReference type="PANTHER" id="PTHR34479:SF1">
    <property type="entry name" value="COILED-COIL DOMAIN-CONTAINING PROTEIN 30"/>
    <property type="match status" value="1"/>
</dbReference>
<gene>
    <name evidence="3" type="primary">si:dkey-264d12.5</name>
</gene>
<accession>A0A8C6P7N0</accession>
<dbReference type="GeneID" id="107385257"/>
<feature type="region of interest" description="Disordered" evidence="2">
    <location>
        <begin position="330"/>
        <end position="354"/>
    </location>
</feature>
<reference evidence="3" key="1">
    <citation type="submission" date="2014-08" db="EMBL/GenBank/DDBJ databases">
        <authorList>
            <person name="Senf B."/>
            <person name="Petzold A."/>
            <person name="Downie B.R."/>
            <person name="Koch P."/>
            <person name="Platzer M."/>
        </authorList>
    </citation>
    <scope>NUCLEOTIDE SEQUENCE [LARGE SCALE GENOMIC DNA]</scope>
    <source>
        <strain evidence="3">GRZ</strain>
    </source>
</reference>
<dbReference type="KEGG" id="nfu:107385257"/>
<proteinExistence type="predicted"/>
<evidence type="ECO:0000256" key="1">
    <source>
        <dbReference type="SAM" id="Coils"/>
    </source>
</evidence>
<feature type="coiled-coil region" evidence="1">
    <location>
        <begin position="359"/>
        <end position="409"/>
    </location>
</feature>
<sequence length="757" mass="87643">MDQAEVLDQISSWMSEEGLAPNSSKEDWLCFMWLTLQHTKKRLSNVTKDLETNRAKHLAEMAEVRKSLGQIRIFTEQKDALAQEIQDENDQLRKQLQHLISLQDAQISEVAKMLYQQGLTELIHSSPSEQVAYLLVERDSLLETNEDPSKLSGDGNLQSSSGTQAVNAAVCQSTHKRAPQHLQNAWKRLFGFHRRHAFMPPEATSLAGQACSLEKQCSRLERDVEESSRRLAMSHKEIRRLTDELESAHLTQKAYEPELQSAQQEVDHLREEVEHLKKYEMAELRKTKELNDRLDHEIRALRNRVRFLDAEKNAVQQTVAFLQEEVEKLKSEQQEGQTGETKVRPHKETDEVRYPRIKAEQLESALQEQHQKLHTVQAKANQVAEVTKVDSLQKEVELLKSALQQQQTDCRETNLIRRNETGRDEHEKLKTDTECSENQSEMWCLQLVDHRDQNHLTAKICIMDQKVNKQNEADRQLSKNTSLTKEHQKQLWEENMPLMECSGCQELRKTLSPIQEECESLKKEICETLKCLDKERSKYHSMKEKYKEKVCQAEHKFDDETSRRDEKIKNLERNLSLCSHSLTKERELVVCITEENEKLLDERRKLLWQLNEAENNTKESHFTASLFKSRVDYLETENNKLGNKILDMSDQINILERNLQNTQSLLPTEELQKCFNHQQIFTPQPVHPLRDMVAGIQCLLDSTHICDSQQTGLTSPLCSETLGRSPELSYLNLTPYQSLSDLLGPPSVLVITENTTS</sequence>
<evidence type="ECO:0000313" key="3">
    <source>
        <dbReference type="Ensembl" id="ENSNFUP00015039367.1"/>
    </source>
</evidence>
<organism evidence="3 4">
    <name type="scientific">Nothobranchius furzeri</name>
    <name type="common">Turquoise killifish</name>
    <dbReference type="NCBI Taxonomy" id="105023"/>
    <lineage>
        <taxon>Eukaryota</taxon>
        <taxon>Metazoa</taxon>
        <taxon>Chordata</taxon>
        <taxon>Craniata</taxon>
        <taxon>Vertebrata</taxon>
        <taxon>Euteleostomi</taxon>
        <taxon>Actinopterygii</taxon>
        <taxon>Neopterygii</taxon>
        <taxon>Teleostei</taxon>
        <taxon>Neoteleostei</taxon>
        <taxon>Acanthomorphata</taxon>
        <taxon>Ovalentaria</taxon>
        <taxon>Atherinomorphae</taxon>
        <taxon>Cyprinodontiformes</taxon>
        <taxon>Nothobranchiidae</taxon>
        <taxon>Nothobranchius</taxon>
    </lineage>
</organism>